<evidence type="ECO:0000313" key="2">
    <source>
        <dbReference type="EMBL" id="KMZ62903.1"/>
    </source>
</evidence>
<sequence length="211" mass="24294">MEEDKLWLEGFHHFGQIKVCRQPRSSPRRRRRLEFASEISKWKNMSWNSTVKTSEGSIGFQSVSKDDTNQCSTSPLTETSISNTPNMDQIQAESDIFNDKRGFKLPRSRCARSIFPLHPMQDSNRKEPASAIEKESDKCNDSSSSRTNDDHNIHRRGRGKRIPKPKLHFDELTTPEKPIRKLRRIKIMRYLGLSPPAGSPFTLPRSRNTGN</sequence>
<keyword evidence="3" id="KW-1185">Reference proteome</keyword>
<dbReference type="OrthoDB" id="5964980at2759"/>
<evidence type="ECO:0000313" key="3">
    <source>
        <dbReference type="Proteomes" id="UP000036987"/>
    </source>
</evidence>
<dbReference type="EMBL" id="LFYR01001305">
    <property type="protein sequence ID" value="KMZ62903.1"/>
    <property type="molecule type" value="Genomic_DNA"/>
</dbReference>
<proteinExistence type="predicted"/>
<accession>A0A0K9P1N7</accession>
<dbReference type="Proteomes" id="UP000036987">
    <property type="component" value="Unassembled WGS sequence"/>
</dbReference>
<protein>
    <submittedName>
        <fullName evidence="2">Uncharacterized protein</fullName>
    </submittedName>
</protein>
<feature type="region of interest" description="Disordered" evidence="1">
    <location>
        <begin position="114"/>
        <end position="175"/>
    </location>
</feature>
<organism evidence="2 3">
    <name type="scientific">Zostera marina</name>
    <name type="common">Eelgrass</name>
    <dbReference type="NCBI Taxonomy" id="29655"/>
    <lineage>
        <taxon>Eukaryota</taxon>
        <taxon>Viridiplantae</taxon>
        <taxon>Streptophyta</taxon>
        <taxon>Embryophyta</taxon>
        <taxon>Tracheophyta</taxon>
        <taxon>Spermatophyta</taxon>
        <taxon>Magnoliopsida</taxon>
        <taxon>Liliopsida</taxon>
        <taxon>Zosteraceae</taxon>
        <taxon>Zostera</taxon>
    </lineage>
</organism>
<feature type="compositionally biased region" description="Basic residues" evidence="1">
    <location>
        <begin position="153"/>
        <end position="166"/>
    </location>
</feature>
<feature type="compositionally biased region" description="Basic and acidic residues" evidence="1">
    <location>
        <begin position="123"/>
        <end position="140"/>
    </location>
</feature>
<reference evidence="3" key="1">
    <citation type="journal article" date="2016" name="Nature">
        <title>The genome of the seagrass Zostera marina reveals angiosperm adaptation to the sea.</title>
        <authorList>
            <person name="Olsen J.L."/>
            <person name="Rouze P."/>
            <person name="Verhelst B."/>
            <person name="Lin Y.-C."/>
            <person name="Bayer T."/>
            <person name="Collen J."/>
            <person name="Dattolo E."/>
            <person name="De Paoli E."/>
            <person name="Dittami S."/>
            <person name="Maumus F."/>
            <person name="Michel G."/>
            <person name="Kersting A."/>
            <person name="Lauritano C."/>
            <person name="Lohaus R."/>
            <person name="Toepel M."/>
            <person name="Tonon T."/>
            <person name="Vanneste K."/>
            <person name="Amirebrahimi M."/>
            <person name="Brakel J."/>
            <person name="Bostroem C."/>
            <person name="Chovatia M."/>
            <person name="Grimwood J."/>
            <person name="Jenkins J.W."/>
            <person name="Jueterbock A."/>
            <person name="Mraz A."/>
            <person name="Stam W.T."/>
            <person name="Tice H."/>
            <person name="Bornberg-Bauer E."/>
            <person name="Green P.J."/>
            <person name="Pearson G.A."/>
            <person name="Procaccini G."/>
            <person name="Duarte C.M."/>
            <person name="Schmutz J."/>
            <person name="Reusch T.B.H."/>
            <person name="Van de Peer Y."/>
        </authorList>
    </citation>
    <scope>NUCLEOTIDE SEQUENCE [LARGE SCALE GENOMIC DNA]</scope>
    <source>
        <strain evidence="3">cv. Finnish</strain>
    </source>
</reference>
<dbReference type="STRING" id="29655.A0A0K9P1N7"/>
<feature type="region of interest" description="Disordered" evidence="1">
    <location>
        <begin position="59"/>
        <end position="83"/>
    </location>
</feature>
<name>A0A0K9P1N7_ZOSMR</name>
<comment type="caution">
    <text evidence="2">The sequence shown here is derived from an EMBL/GenBank/DDBJ whole genome shotgun (WGS) entry which is preliminary data.</text>
</comment>
<evidence type="ECO:0000256" key="1">
    <source>
        <dbReference type="SAM" id="MobiDB-lite"/>
    </source>
</evidence>
<dbReference type="AlphaFoldDB" id="A0A0K9P1N7"/>
<gene>
    <name evidence="2" type="ORF">ZOSMA_43G00840</name>
</gene>